<protein>
    <submittedName>
        <fullName evidence="2">Uncharacterized protein</fullName>
    </submittedName>
</protein>
<dbReference type="OrthoDB" id="5135415at2759"/>
<proteinExistence type="predicted"/>
<dbReference type="Proteomes" id="UP000223968">
    <property type="component" value="Unassembled WGS sequence"/>
</dbReference>
<evidence type="ECO:0000256" key="1">
    <source>
        <dbReference type="SAM" id="SignalP"/>
    </source>
</evidence>
<evidence type="ECO:0000313" key="2">
    <source>
        <dbReference type="EMBL" id="PGH07716.1"/>
    </source>
</evidence>
<feature type="chain" id="PRO_5013174318" evidence="1">
    <location>
        <begin position="20"/>
        <end position="119"/>
    </location>
</feature>
<sequence length="119" mass="12550">MRPVLYFVTTLVASGSAMGSAIPNGAEVNKRQGPFECRPSLCKNPDRTDCFPIDASPGTCINLVSSDGRPFVSAASAGTCNCVAYSNRDCPIFGGENYGFSVPTTFSFHANSIECSIPI</sequence>
<gene>
    <name evidence="2" type="ORF">AJ79_06193</name>
</gene>
<keyword evidence="1" id="KW-0732">Signal</keyword>
<reference evidence="2 3" key="1">
    <citation type="submission" date="2017-10" db="EMBL/GenBank/DDBJ databases">
        <title>Comparative genomics in systemic dimorphic fungi from Ajellomycetaceae.</title>
        <authorList>
            <person name="Munoz J.F."/>
            <person name="Mcewen J.G."/>
            <person name="Clay O.K."/>
            <person name="Cuomo C.A."/>
        </authorList>
    </citation>
    <scope>NUCLEOTIDE SEQUENCE [LARGE SCALE GENOMIC DNA]</scope>
    <source>
        <strain evidence="2 3">UAMH5409</strain>
    </source>
</reference>
<accession>A0A2B7XEZ0</accession>
<dbReference type="EMBL" id="PDNB01000107">
    <property type="protein sequence ID" value="PGH07716.1"/>
    <property type="molecule type" value="Genomic_DNA"/>
</dbReference>
<keyword evidence="3" id="KW-1185">Reference proteome</keyword>
<organism evidence="2 3">
    <name type="scientific">Helicocarpus griseus UAMH5409</name>
    <dbReference type="NCBI Taxonomy" id="1447875"/>
    <lineage>
        <taxon>Eukaryota</taxon>
        <taxon>Fungi</taxon>
        <taxon>Dikarya</taxon>
        <taxon>Ascomycota</taxon>
        <taxon>Pezizomycotina</taxon>
        <taxon>Eurotiomycetes</taxon>
        <taxon>Eurotiomycetidae</taxon>
        <taxon>Onygenales</taxon>
        <taxon>Ajellomycetaceae</taxon>
        <taxon>Helicocarpus</taxon>
    </lineage>
</organism>
<feature type="signal peptide" evidence="1">
    <location>
        <begin position="1"/>
        <end position="19"/>
    </location>
</feature>
<name>A0A2B7XEZ0_9EURO</name>
<comment type="caution">
    <text evidence="2">The sequence shown here is derived from an EMBL/GenBank/DDBJ whole genome shotgun (WGS) entry which is preliminary data.</text>
</comment>
<evidence type="ECO:0000313" key="3">
    <source>
        <dbReference type="Proteomes" id="UP000223968"/>
    </source>
</evidence>
<dbReference type="AlphaFoldDB" id="A0A2B7XEZ0"/>